<dbReference type="SUPFAM" id="SSF82185">
    <property type="entry name" value="Histone H3 K4-specific methyltransferase SET7/9 N-terminal domain"/>
    <property type="match status" value="1"/>
</dbReference>
<proteinExistence type="predicted"/>
<evidence type="ECO:0000313" key="1">
    <source>
        <dbReference type="EMBL" id="WNL49981.1"/>
    </source>
</evidence>
<sequence length="170" mass="19403">MASLKLLSALKVSTRSGIAELDDFVSNVRLFASGDSLDAPDGILDYQDFATCALGYRFYSNENNTFFLNKDYALEGPSDMWEGGMLVSRTWYRNGDKHGLETKWWCPTTKRTEGRWRNGKRVGEHTKWNHDGWPSETEVYSEEGECVMLVVYSLSERGKVAHTMLINQLE</sequence>
<reference evidence="1" key="1">
    <citation type="submission" date="2023-07" db="EMBL/GenBank/DDBJ databases">
        <authorList>
            <person name="Xia Y."/>
        </authorList>
    </citation>
    <scope>NUCLEOTIDE SEQUENCE</scope>
    <source>
        <strain evidence="1">F</strain>
    </source>
</reference>
<dbReference type="EMBL" id="OR343188">
    <property type="protein sequence ID" value="WNL49981.1"/>
    <property type="molecule type" value="Genomic_DNA"/>
</dbReference>
<accession>A0AA96IY96</accession>
<name>A0AA96IY96_9VIRU</name>
<protein>
    <submittedName>
        <fullName evidence="1">MORN repeat containing protein</fullName>
    </submittedName>
</protein>
<gene>
    <name evidence="1" type="ORF">MarFTMF_465</name>
</gene>
<dbReference type="Gene3D" id="2.20.110.10">
    <property type="entry name" value="Histone H3 K4-specific methyltransferase SET7/9 N-terminal domain"/>
    <property type="match status" value="1"/>
</dbReference>
<organism evidence="1">
    <name type="scientific">Marseillevirus sp</name>
    <dbReference type="NCBI Taxonomy" id="2809551"/>
    <lineage>
        <taxon>Viruses</taxon>
        <taxon>Varidnaviria</taxon>
        <taxon>Bamfordvirae</taxon>
        <taxon>Nucleocytoviricota</taxon>
        <taxon>Megaviricetes</taxon>
        <taxon>Pimascovirales</taxon>
        <taxon>Pimascovirales incertae sedis</taxon>
        <taxon>Marseilleviridae</taxon>
        <taxon>Marseillevirus</taxon>
    </lineage>
</organism>